<sequence>MRDLRCTVAALHNLTARPVCSRHSISIPRGHLPSGVAVRITPQTPTSFLHTSPSCQLPRNRARGASAMRRKPYPGRVSLQFKGMELPKPVMDPSKHTKVVTSPEHGLWGFFNKDKAAIPTPEEDHRHGRAWSVEELRHKSWEDLHKLWWVCAKERNIMATQQLERERMKPGYGEAEASSRDRLVRNTQRAIKHALTERYYAWQEALKVADSDPEIDLSGRGPAYNPKPFDNDPTPTTKPSLAEVASEPTGKTVSGSEPQEGSTDTRREL</sequence>
<dbReference type="InterPro" id="IPR038340">
    <property type="entry name" value="MRP-L47_sf"/>
</dbReference>
<evidence type="ECO:0000256" key="5">
    <source>
        <dbReference type="ARBA" id="ARBA00023274"/>
    </source>
</evidence>
<feature type="compositionally biased region" description="Polar residues" evidence="8">
    <location>
        <begin position="249"/>
        <end position="262"/>
    </location>
</feature>
<evidence type="ECO:0000313" key="10">
    <source>
        <dbReference type="Proteomes" id="UP001375240"/>
    </source>
</evidence>
<comment type="caution">
    <text evidence="9">The sequence shown here is derived from an EMBL/GenBank/DDBJ whole genome shotgun (WGS) entry which is preliminary data.</text>
</comment>
<dbReference type="GO" id="GO:0032543">
    <property type="term" value="P:mitochondrial translation"/>
    <property type="evidence" value="ECO:0007669"/>
    <property type="project" value="TreeGrafter"/>
</dbReference>
<dbReference type="InterPro" id="IPR010729">
    <property type="entry name" value="Ribosomal_uL29_mit"/>
</dbReference>
<accession>A0AAV9V2F1</accession>
<dbReference type="Gene3D" id="6.10.330.20">
    <property type="match status" value="1"/>
</dbReference>
<dbReference type="PANTHER" id="PTHR21183">
    <property type="entry name" value="RIBOSOMAL PROTEIN L47, MITOCHONDRIAL-RELATED"/>
    <property type="match status" value="1"/>
</dbReference>
<organism evidence="9 10">
    <name type="scientific">Orbilia brochopaga</name>
    <dbReference type="NCBI Taxonomy" id="3140254"/>
    <lineage>
        <taxon>Eukaryota</taxon>
        <taxon>Fungi</taxon>
        <taxon>Dikarya</taxon>
        <taxon>Ascomycota</taxon>
        <taxon>Pezizomycotina</taxon>
        <taxon>Orbiliomycetes</taxon>
        <taxon>Orbiliales</taxon>
        <taxon>Orbiliaceae</taxon>
        <taxon>Orbilia</taxon>
    </lineage>
</organism>
<keyword evidence="10" id="KW-1185">Reference proteome</keyword>
<evidence type="ECO:0000256" key="3">
    <source>
        <dbReference type="ARBA" id="ARBA00022980"/>
    </source>
</evidence>
<name>A0AAV9V2F1_9PEZI</name>
<evidence type="ECO:0000256" key="4">
    <source>
        <dbReference type="ARBA" id="ARBA00023128"/>
    </source>
</evidence>
<keyword evidence="3 9" id="KW-0689">Ribosomal protein</keyword>
<evidence type="ECO:0000256" key="1">
    <source>
        <dbReference type="ARBA" id="ARBA00004173"/>
    </source>
</evidence>
<comment type="similarity">
    <text evidence="2">Belongs to the universal ribosomal protein uL29 family.</text>
</comment>
<evidence type="ECO:0000313" key="9">
    <source>
        <dbReference type="EMBL" id="KAK6353245.1"/>
    </source>
</evidence>
<keyword evidence="5" id="KW-0687">Ribonucleoprotein</keyword>
<dbReference type="EMBL" id="JAVHNQ010000003">
    <property type="protein sequence ID" value="KAK6353245.1"/>
    <property type="molecule type" value="Genomic_DNA"/>
</dbReference>
<dbReference type="PANTHER" id="PTHR21183:SF18">
    <property type="entry name" value="LARGE RIBOSOMAL SUBUNIT PROTEIN UL29M"/>
    <property type="match status" value="1"/>
</dbReference>
<dbReference type="Pfam" id="PF06984">
    <property type="entry name" value="MRP-L47"/>
    <property type="match status" value="1"/>
</dbReference>
<dbReference type="Proteomes" id="UP001375240">
    <property type="component" value="Unassembled WGS sequence"/>
</dbReference>
<evidence type="ECO:0000256" key="2">
    <source>
        <dbReference type="ARBA" id="ARBA00009254"/>
    </source>
</evidence>
<evidence type="ECO:0000256" key="8">
    <source>
        <dbReference type="SAM" id="MobiDB-lite"/>
    </source>
</evidence>
<gene>
    <name evidence="9" type="primary">MRPL4</name>
    <name evidence="9" type="ORF">TWF696_005222</name>
</gene>
<comment type="subcellular location">
    <subcellularLocation>
        <location evidence="1">Mitochondrion</location>
    </subcellularLocation>
</comment>
<proteinExistence type="inferred from homology"/>
<evidence type="ECO:0000256" key="6">
    <source>
        <dbReference type="ARBA" id="ARBA00035289"/>
    </source>
</evidence>
<reference evidence="9 10" key="1">
    <citation type="submission" date="2019-10" db="EMBL/GenBank/DDBJ databases">
        <authorList>
            <person name="Palmer J.M."/>
        </authorList>
    </citation>
    <scope>NUCLEOTIDE SEQUENCE [LARGE SCALE GENOMIC DNA]</scope>
    <source>
        <strain evidence="9 10">TWF696</strain>
    </source>
</reference>
<dbReference type="AlphaFoldDB" id="A0AAV9V2F1"/>
<protein>
    <recommendedName>
        <fullName evidence="6">Large ribosomal subunit protein uL29m</fullName>
    </recommendedName>
    <alternativeName>
        <fullName evidence="7">54S ribosomal protein L4, mitochondrial</fullName>
    </alternativeName>
</protein>
<keyword evidence="4" id="KW-0496">Mitochondrion</keyword>
<dbReference type="GO" id="GO:0005762">
    <property type="term" value="C:mitochondrial large ribosomal subunit"/>
    <property type="evidence" value="ECO:0007669"/>
    <property type="project" value="TreeGrafter"/>
</dbReference>
<feature type="region of interest" description="Disordered" evidence="8">
    <location>
        <begin position="213"/>
        <end position="269"/>
    </location>
</feature>
<evidence type="ECO:0000256" key="7">
    <source>
        <dbReference type="ARBA" id="ARBA00035399"/>
    </source>
</evidence>
<dbReference type="GO" id="GO:0003735">
    <property type="term" value="F:structural constituent of ribosome"/>
    <property type="evidence" value="ECO:0007669"/>
    <property type="project" value="InterPro"/>
</dbReference>